<feature type="region of interest" description="Disordered" evidence="1">
    <location>
        <begin position="138"/>
        <end position="206"/>
    </location>
</feature>
<protein>
    <recommendedName>
        <fullName evidence="2">Nuclear pore localisation protein Npl4 ubiquitin-like domain-containing protein</fullName>
    </recommendedName>
</protein>
<evidence type="ECO:0000313" key="3">
    <source>
        <dbReference type="EMBL" id="ETO30744.1"/>
    </source>
</evidence>
<dbReference type="Gene3D" id="3.10.20.90">
    <property type="entry name" value="Phosphatidylinositol 3-kinase Catalytic Subunit, Chain A, domain 1"/>
    <property type="match status" value="1"/>
</dbReference>
<evidence type="ECO:0000259" key="2">
    <source>
        <dbReference type="Pfam" id="PF11543"/>
    </source>
</evidence>
<keyword evidence="4" id="KW-1185">Reference proteome</keyword>
<feature type="compositionally biased region" description="Low complexity" evidence="1">
    <location>
        <begin position="141"/>
        <end position="161"/>
    </location>
</feature>
<dbReference type="SUPFAM" id="SSF54236">
    <property type="entry name" value="Ubiquitin-like"/>
    <property type="match status" value="1"/>
</dbReference>
<accession>X6NY33</accession>
<reference evidence="3 4" key="1">
    <citation type="journal article" date="2013" name="Curr. Biol.">
        <title>The Genome of the Foraminiferan Reticulomyxa filosa.</title>
        <authorList>
            <person name="Glockner G."/>
            <person name="Hulsmann N."/>
            <person name="Schleicher M."/>
            <person name="Noegel A.A."/>
            <person name="Eichinger L."/>
            <person name="Gallinger C."/>
            <person name="Pawlowski J."/>
            <person name="Sierra R."/>
            <person name="Euteneuer U."/>
            <person name="Pillet L."/>
            <person name="Moustafa A."/>
            <person name="Platzer M."/>
            <person name="Groth M."/>
            <person name="Szafranski K."/>
            <person name="Schliwa M."/>
        </authorList>
    </citation>
    <scope>NUCLEOTIDE SEQUENCE [LARGE SCALE GENOMIC DNA]</scope>
</reference>
<organism evidence="3 4">
    <name type="scientific">Reticulomyxa filosa</name>
    <dbReference type="NCBI Taxonomy" id="46433"/>
    <lineage>
        <taxon>Eukaryota</taxon>
        <taxon>Sar</taxon>
        <taxon>Rhizaria</taxon>
        <taxon>Retaria</taxon>
        <taxon>Foraminifera</taxon>
        <taxon>Monothalamids</taxon>
        <taxon>Reticulomyxidae</taxon>
        <taxon>Reticulomyxa</taxon>
    </lineage>
</organism>
<feature type="compositionally biased region" description="Basic and acidic residues" evidence="1">
    <location>
        <begin position="192"/>
        <end position="202"/>
    </location>
</feature>
<dbReference type="AlphaFoldDB" id="X6NY33"/>
<feature type="domain" description="Nuclear pore localisation protein Npl4 ubiquitin-like" evidence="2">
    <location>
        <begin position="43"/>
        <end position="121"/>
    </location>
</feature>
<feature type="compositionally biased region" description="Basic residues" evidence="1">
    <location>
        <begin position="30"/>
        <end position="39"/>
    </location>
</feature>
<name>X6NY33_RETFI</name>
<dbReference type="CDD" id="cd17055">
    <property type="entry name" value="Ubl_AtNPL4_like"/>
    <property type="match status" value="1"/>
</dbReference>
<feature type="region of interest" description="Disordered" evidence="1">
    <location>
        <begin position="15"/>
        <end position="40"/>
    </location>
</feature>
<proteinExistence type="predicted"/>
<evidence type="ECO:0000256" key="1">
    <source>
        <dbReference type="SAM" id="MobiDB-lite"/>
    </source>
</evidence>
<dbReference type="Pfam" id="PF11543">
    <property type="entry name" value="UN_NPL4"/>
    <property type="match status" value="1"/>
</dbReference>
<sequence>MQAIRKITDCTTISGYSQAPDAKETPFKDPHKKKKKKKMSSPFMVRIRHAKGCDRVQIKTPLDSTTVGHLKQQISEELNDMPDVHAQQLKIHGKADEAELSNVTLLSALNLKFGDMVFLTRSSNQSVMTETVNIVDTPSVSNASSTNDNSNTNSNSNSNSNRAKRKNAKRTRDETKEENNEETGSKRKRRRPNDEQKEDPSKRGIIKMTTLFGPVWKIDTDIGKSTIEMACHYLTQYNEQANANANANANTNSSAPDSLADDRMAACLSRKVEVTEYLEESHLTSFAKSRGVRYLRVSFPHALPDSDITASTKKLTQKNKDGWKYNYCEQVQHFNENEMVDIIGEVLSGKEGKEKLTMSMREAKHSKDKQKQLLDTIEQWCHGIVGVKAMSRCCPHLLWSIYHEFPKDHNDISHAVSCLVKLFLKRLPKHYDENSTFHITNSNSSCSSS</sequence>
<comment type="caution">
    <text evidence="3">The sequence shown here is derived from an EMBL/GenBank/DDBJ whole genome shotgun (WGS) entry which is preliminary data.</text>
</comment>
<dbReference type="InterPro" id="IPR024682">
    <property type="entry name" value="Npl4_Ub-like_dom"/>
</dbReference>
<gene>
    <name evidence="3" type="ORF">RFI_06376</name>
</gene>
<dbReference type="EMBL" id="ASPP01005335">
    <property type="protein sequence ID" value="ETO30744.1"/>
    <property type="molecule type" value="Genomic_DNA"/>
</dbReference>
<dbReference type="Proteomes" id="UP000023152">
    <property type="component" value="Unassembled WGS sequence"/>
</dbReference>
<evidence type="ECO:0000313" key="4">
    <source>
        <dbReference type="Proteomes" id="UP000023152"/>
    </source>
</evidence>
<dbReference type="InterPro" id="IPR029071">
    <property type="entry name" value="Ubiquitin-like_domsf"/>
</dbReference>